<dbReference type="AlphaFoldDB" id="A0AA87ZT24"/>
<keyword evidence="3" id="KW-1185">Reference proteome</keyword>
<protein>
    <submittedName>
        <fullName evidence="2">Uncharacterized protein</fullName>
    </submittedName>
</protein>
<dbReference type="Proteomes" id="UP001187192">
    <property type="component" value="Unassembled WGS sequence"/>
</dbReference>
<accession>A0AA87ZT24</accession>
<comment type="caution">
    <text evidence="2">The sequence shown here is derived from an EMBL/GenBank/DDBJ whole genome shotgun (WGS) entry which is preliminary data.</text>
</comment>
<feature type="region of interest" description="Disordered" evidence="1">
    <location>
        <begin position="34"/>
        <end position="55"/>
    </location>
</feature>
<dbReference type="EMBL" id="BTGU01000007">
    <property type="protein sequence ID" value="GMN37965.1"/>
    <property type="molecule type" value="Genomic_DNA"/>
</dbReference>
<evidence type="ECO:0000313" key="2">
    <source>
        <dbReference type="EMBL" id="GMN37965.1"/>
    </source>
</evidence>
<organism evidence="2 3">
    <name type="scientific">Ficus carica</name>
    <name type="common">Common fig</name>
    <dbReference type="NCBI Taxonomy" id="3494"/>
    <lineage>
        <taxon>Eukaryota</taxon>
        <taxon>Viridiplantae</taxon>
        <taxon>Streptophyta</taxon>
        <taxon>Embryophyta</taxon>
        <taxon>Tracheophyta</taxon>
        <taxon>Spermatophyta</taxon>
        <taxon>Magnoliopsida</taxon>
        <taxon>eudicotyledons</taxon>
        <taxon>Gunneridae</taxon>
        <taxon>Pentapetalae</taxon>
        <taxon>rosids</taxon>
        <taxon>fabids</taxon>
        <taxon>Rosales</taxon>
        <taxon>Moraceae</taxon>
        <taxon>Ficeae</taxon>
        <taxon>Ficus</taxon>
    </lineage>
</organism>
<proteinExistence type="predicted"/>
<sequence>MSGGDLNLIARGHQISSARAQSELRMPTKVEAQGFGLGSGEREPPISRSLTQGRDQRYEVTIGTLEAGDDGGTSWLGVGQKRNSRGRISHARTTIEAMSPVGACADVTVDWRIGVMAERGEKGKGWFVA</sequence>
<reference evidence="2" key="1">
    <citation type="submission" date="2023-07" db="EMBL/GenBank/DDBJ databases">
        <title>draft genome sequence of fig (Ficus carica).</title>
        <authorList>
            <person name="Takahashi T."/>
            <person name="Nishimura K."/>
        </authorList>
    </citation>
    <scope>NUCLEOTIDE SEQUENCE</scope>
</reference>
<evidence type="ECO:0000256" key="1">
    <source>
        <dbReference type="SAM" id="MobiDB-lite"/>
    </source>
</evidence>
<name>A0AA87ZT24_FICCA</name>
<gene>
    <name evidence="2" type="ORF">TIFTF001_007255</name>
</gene>
<evidence type="ECO:0000313" key="3">
    <source>
        <dbReference type="Proteomes" id="UP001187192"/>
    </source>
</evidence>